<dbReference type="InterPro" id="IPR036388">
    <property type="entry name" value="WH-like_DNA-bd_sf"/>
</dbReference>
<comment type="caution">
    <text evidence="5">The sequence shown here is derived from an EMBL/GenBank/DDBJ whole genome shotgun (WGS) entry which is preliminary data.</text>
</comment>
<dbReference type="Proteomes" id="UP000321400">
    <property type="component" value="Unassembled WGS sequence"/>
</dbReference>
<feature type="domain" description="HTH luxR-type" evidence="4">
    <location>
        <begin position="2"/>
        <end position="67"/>
    </location>
</feature>
<evidence type="ECO:0000256" key="2">
    <source>
        <dbReference type="ARBA" id="ARBA00023125"/>
    </source>
</evidence>
<keyword evidence="1" id="KW-0805">Transcription regulation</keyword>
<proteinExistence type="predicted"/>
<protein>
    <submittedName>
        <fullName evidence="5">Spore germination protein GerE</fullName>
    </submittedName>
</protein>
<dbReference type="RefSeq" id="WP_089800209.1">
    <property type="nucleotide sequence ID" value="NZ_BJYE01000004.1"/>
</dbReference>
<dbReference type="OrthoDB" id="3531307at2"/>
<sequence>MANQQKRVLTRREHQVFHLLAQGYVTADIASALGITEKTVRNHISNVMLKIGAKDRTQALVYLVKTAELDIG</sequence>
<dbReference type="GO" id="GO:0003677">
    <property type="term" value="F:DNA binding"/>
    <property type="evidence" value="ECO:0007669"/>
    <property type="project" value="UniProtKB-KW"/>
</dbReference>
<dbReference type="EMBL" id="BJYE01000004">
    <property type="protein sequence ID" value="GEN55957.1"/>
    <property type="molecule type" value="Genomic_DNA"/>
</dbReference>
<dbReference type="Gene3D" id="1.10.10.10">
    <property type="entry name" value="Winged helix-like DNA-binding domain superfamily/Winged helix DNA-binding domain"/>
    <property type="match status" value="1"/>
</dbReference>
<dbReference type="PANTHER" id="PTHR44688:SF16">
    <property type="entry name" value="DNA-BINDING TRANSCRIPTIONAL ACTIVATOR DEVR_DOSR"/>
    <property type="match status" value="1"/>
</dbReference>
<dbReference type="InterPro" id="IPR016032">
    <property type="entry name" value="Sig_transdc_resp-reg_C-effctor"/>
</dbReference>
<dbReference type="PROSITE" id="PS50043">
    <property type="entry name" value="HTH_LUXR_2"/>
    <property type="match status" value="1"/>
</dbReference>
<dbReference type="Pfam" id="PF00196">
    <property type="entry name" value="GerE"/>
    <property type="match status" value="1"/>
</dbReference>
<gene>
    <name evidence="5" type="primary">gerE</name>
    <name evidence="5" type="ORF">HAL01_04210</name>
</gene>
<dbReference type="PANTHER" id="PTHR44688">
    <property type="entry name" value="DNA-BINDING TRANSCRIPTIONAL ACTIVATOR DEVR_DOSR"/>
    <property type="match status" value="1"/>
</dbReference>
<dbReference type="SMART" id="SM00421">
    <property type="entry name" value="HTH_LUXR"/>
    <property type="match status" value="1"/>
</dbReference>
<name>A0A511WY82_9BACI</name>
<dbReference type="SUPFAM" id="SSF46894">
    <property type="entry name" value="C-terminal effector domain of the bipartite response regulators"/>
    <property type="match status" value="1"/>
</dbReference>
<reference evidence="5 6" key="1">
    <citation type="submission" date="2019-07" db="EMBL/GenBank/DDBJ databases">
        <title>Whole genome shotgun sequence of Halolactibacillus alkaliphilus NBRC 103919.</title>
        <authorList>
            <person name="Hosoyama A."/>
            <person name="Uohara A."/>
            <person name="Ohji S."/>
            <person name="Ichikawa N."/>
        </authorList>
    </citation>
    <scope>NUCLEOTIDE SEQUENCE [LARGE SCALE GENOMIC DNA]</scope>
    <source>
        <strain evidence="5 6">NBRC 103919</strain>
    </source>
</reference>
<organism evidence="5 6">
    <name type="scientific">Halolactibacillus alkaliphilus</name>
    <dbReference type="NCBI Taxonomy" id="442899"/>
    <lineage>
        <taxon>Bacteria</taxon>
        <taxon>Bacillati</taxon>
        <taxon>Bacillota</taxon>
        <taxon>Bacilli</taxon>
        <taxon>Bacillales</taxon>
        <taxon>Bacillaceae</taxon>
        <taxon>Halolactibacillus</taxon>
    </lineage>
</organism>
<dbReference type="STRING" id="442899.SAMN05720591_1056"/>
<dbReference type="PRINTS" id="PR00038">
    <property type="entry name" value="HTHLUXR"/>
</dbReference>
<dbReference type="GO" id="GO:0006355">
    <property type="term" value="P:regulation of DNA-templated transcription"/>
    <property type="evidence" value="ECO:0007669"/>
    <property type="project" value="InterPro"/>
</dbReference>
<accession>A0A511WY82</accession>
<dbReference type="InterPro" id="IPR000792">
    <property type="entry name" value="Tscrpt_reg_LuxR_C"/>
</dbReference>
<keyword evidence="3" id="KW-0804">Transcription</keyword>
<evidence type="ECO:0000313" key="6">
    <source>
        <dbReference type="Proteomes" id="UP000321400"/>
    </source>
</evidence>
<evidence type="ECO:0000313" key="5">
    <source>
        <dbReference type="EMBL" id="GEN55957.1"/>
    </source>
</evidence>
<dbReference type="CDD" id="cd06170">
    <property type="entry name" value="LuxR_C_like"/>
    <property type="match status" value="1"/>
</dbReference>
<evidence type="ECO:0000256" key="3">
    <source>
        <dbReference type="ARBA" id="ARBA00023163"/>
    </source>
</evidence>
<keyword evidence="2" id="KW-0238">DNA-binding</keyword>
<evidence type="ECO:0000256" key="1">
    <source>
        <dbReference type="ARBA" id="ARBA00023015"/>
    </source>
</evidence>
<dbReference type="AlphaFoldDB" id="A0A511WY82"/>
<evidence type="ECO:0000259" key="4">
    <source>
        <dbReference type="PROSITE" id="PS50043"/>
    </source>
</evidence>
<keyword evidence="6" id="KW-1185">Reference proteome</keyword>
<dbReference type="PROSITE" id="PS00622">
    <property type="entry name" value="HTH_LUXR_1"/>
    <property type="match status" value="1"/>
</dbReference>